<dbReference type="AlphaFoldDB" id="A0A8U0PBM1"/>
<organism evidence="6 7">
    <name type="scientific">Salvelinus namaycush</name>
    <name type="common">Lake trout</name>
    <name type="synonym">Salmo namaycush</name>
    <dbReference type="NCBI Taxonomy" id="8040"/>
    <lineage>
        <taxon>Eukaryota</taxon>
        <taxon>Metazoa</taxon>
        <taxon>Chordata</taxon>
        <taxon>Craniata</taxon>
        <taxon>Vertebrata</taxon>
        <taxon>Euteleostomi</taxon>
        <taxon>Actinopterygii</taxon>
        <taxon>Neopterygii</taxon>
        <taxon>Teleostei</taxon>
        <taxon>Protacanthopterygii</taxon>
        <taxon>Salmoniformes</taxon>
        <taxon>Salmonidae</taxon>
        <taxon>Salmoninae</taxon>
        <taxon>Salvelinus</taxon>
    </lineage>
</organism>
<feature type="domain" description="IF rod" evidence="5">
    <location>
        <begin position="94"/>
        <end position="572"/>
    </location>
</feature>
<dbReference type="KEGG" id="snh:120022341"/>
<feature type="region of interest" description="Disordered" evidence="4">
    <location>
        <begin position="397"/>
        <end position="441"/>
    </location>
</feature>
<evidence type="ECO:0000256" key="3">
    <source>
        <dbReference type="SAM" id="Coils"/>
    </source>
</evidence>
<dbReference type="PANTHER" id="PTHR14516:SF9">
    <property type="entry name" value="INTERMEDIATE FILAMENT FAMILY ORPHAN 1"/>
    <property type="match status" value="1"/>
</dbReference>
<dbReference type="SMART" id="SM01391">
    <property type="entry name" value="Filament"/>
    <property type="match status" value="1"/>
</dbReference>
<dbReference type="PROSITE" id="PS51842">
    <property type="entry name" value="IF_ROD_2"/>
    <property type="match status" value="1"/>
</dbReference>
<reference evidence="7" key="1">
    <citation type="submission" date="2025-08" db="UniProtKB">
        <authorList>
            <consortium name="RefSeq"/>
        </authorList>
    </citation>
    <scope>IDENTIFICATION</scope>
    <source>
        <tissue evidence="7">White muscle</tissue>
    </source>
</reference>
<evidence type="ECO:0000256" key="2">
    <source>
        <dbReference type="ARBA" id="ARBA00023054"/>
    </source>
</evidence>
<feature type="coiled-coil region" evidence="3">
    <location>
        <begin position="105"/>
        <end position="139"/>
    </location>
</feature>
<protein>
    <submittedName>
        <fullName evidence="7">Intermediate filament family orphan 1-like</fullName>
    </submittedName>
</protein>
<dbReference type="Gene3D" id="1.20.5.170">
    <property type="match status" value="1"/>
</dbReference>
<keyword evidence="1" id="KW-0403">Intermediate filament</keyword>
<name>A0A8U0PBM1_SALNM</name>
<keyword evidence="6" id="KW-1185">Reference proteome</keyword>
<accession>A0A8U0PBM1</accession>
<keyword evidence="2 3" id="KW-0175">Coiled coil</keyword>
<dbReference type="SUPFAM" id="SSF64593">
    <property type="entry name" value="Intermediate filament protein, coiled coil region"/>
    <property type="match status" value="1"/>
</dbReference>
<evidence type="ECO:0000313" key="7">
    <source>
        <dbReference type="RefSeq" id="XP_038822163.1"/>
    </source>
</evidence>
<feature type="coiled-coil region" evidence="3">
    <location>
        <begin position="516"/>
        <end position="543"/>
    </location>
</feature>
<feature type="coiled-coil region" evidence="3">
    <location>
        <begin position="275"/>
        <end position="323"/>
    </location>
</feature>
<dbReference type="GeneID" id="120022341"/>
<evidence type="ECO:0000259" key="5">
    <source>
        <dbReference type="PROSITE" id="PS51842"/>
    </source>
</evidence>
<dbReference type="InterPro" id="IPR039008">
    <property type="entry name" value="IF_rod_dom"/>
</dbReference>
<evidence type="ECO:0000256" key="1">
    <source>
        <dbReference type="ARBA" id="ARBA00022754"/>
    </source>
</evidence>
<dbReference type="RefSeq" id="XP_038822163.1">
    <property type="nucleotide sequence ID" value="XM_038966235.1"/>
</dbReference>
<feature type="compositionally biased region" description="Basic and acidic residues" evidence="4">
    <location>
        <begin position="588"/>
        <end position="599"/>
    </location>
</feature>
<gene>
    <name evidence="7" type="primary">LOC120022341</name>
</gene>
<sequence>MNPLLGENAFLVQQQQHNQMGSHSDSSMTGLDSYGAADSGFILGEHTGFGQDGISGLDLNALPPSGLAYLHQNNMHRAPPPPAAMALRNDLGSNISVLKTLNLRFRCFLAKVHELERRNKALEKQLQQALENNEDNSEGHGKKPLTKEMGVQTGFVGPIAVRPGHIPLQNVNNSAYLPGGLLSPSLNRPTTPSFDPLLTPTDTSNTVSNINEKYVSSGTGMSTNPPPRFLPGTVWSYNHDRRFGAGRESRVTDMGVPCAQTDGVGVQIDTITPEIRALYNVLGKVKRERDEYKRRWEEEYTVRVDLQEKVAELEEDLQESEVCQDELALRVKQLKAELVLFKGLMSNNLSDLDSKIQEKAMKVDMDICRRIDITARLCDVAQQRNCEDMVQIFQMATPPSTLTRRPRKQAAQSVKGGDGDEPTSISESEADKDEESCSTSANQINEEMQRMLNQLRECEFEDDCDSLAWEETEETLLLWEDFPGYTLGAVETQGEQQEESIEKVIEDTESLFQTREKEYQETIDQIELELATAKSDMNRHLHEYMEMCSMKRGLDVQMETCRRLITQSGDRYQTPPHGNLPLSLLRQWKTDDGEKERSKVSPSADSESDEAYCDTKVNSGTVSHLPWRKS</sequence>
<feature type="region of interest" description="Disordered" evidence="4">
    <location>
        <begin position="587"/>
        <end position="630"/>
    </location>
</feature>
<evidence type="ECO:0000256" key="4">
    <source>
        <dbReference type="SAM" id="MobiDB-lite"/>
    </source>
</evidence>
<proteinExistence type="predicted"/>
<dbReference type="Gene3D" id="1.20.5.1160">
    <property type="entry name" value="Vasodilator-stimulated phosphoprotein"/>
    <property type="match status" value="1"/>
</dbReference>
<dbReference type="Proteomes" id="UP000808372">
    <property type="component" value="Chromosome 27"/>
</dbReference>
<dbReference type="PANTHER" id="PTHR14516">
    <property type="entry name" value="1-PYRROLINE-5-CARBOXYLATE DEHYDROGENASE FAMILY MEMBER"/>
    <property type="match status" value="1"/>
</dbReference>
<evidence type="ECO:0000313" key="6">
    <source>
        <dbReference type="Proteomes" id="UP000808372"/>
    </source>
</evidence>
<dbReference type="GO" id="GO:0005882">
    <property type="term" value="C:intermediate filament"/>
    <property type="evidence" value="ECO:0007669"/>
    <property type="project" value="UniProtKB-KW"/>
</dbReference>